<dbReference type="EMBL" id="QAOT01000009">
    <property type="protein sequence ID" value="PTR18213.1"/>
    <property type="molecule type" value="Genomic_DNA"/>
</dbReference>
<dbReference type="RefSeq" id="WP_181318498.1">
    <property type="nucleotide sequence ID" value="NZ_QAOT01000009.1"/>
</dbReference>
<reference evidence="3 4" key="1">
    <citation type="submission" date="2018-04" db="EMBL/GenBank/DDBJ databases">
        <title>Genomic Encyclopedia of Type Strains, Phase III (KMG-III): the genomes of soil and plant-associated and newly described type strains.</title>
        <authorList>
            <person name="Whitman W."/>
        </authorList>
    </citation>
    <scope>NUCLEOTIDE SEQUENCE [LARGE SCALE GENOMIC DNA]</scope>
    <source>
        <strain evidence="3 4">KA25</strain>
    </source>
</reference>
<keyword evidence="4" id="KW-1185">Reference proteome</keyword>
<dbReference type="Proteomes" id="UP000244060">
    <property type="component" value="Unassembled WGS sequence"/>
</dbReference>
<feature type="domain" description="Toprim" evidence="2">
    <location>
        <begin position="243"/>
        <end position="334"/>
    </location>
</feature>
<dbReference type="CDD" id="cd00188">
    <property type="entry name" value="TOPRIM"/>
    <property type="match status" value="1"/>
</dbReference>
<dbReference type="InterPro" id="IPR006171">
    <property type="entry name" value="TOPRIM_dom"/>
</dbReference>
<protein>
    <submittedName>
        <fullName evidence="3">Toprim domain-containing protein</fullName>
    </submittedName>
</protein>
<name>A0A2T5K712_9RHOB</name>
<evidence type="ECO:0000313" key="4">
    <source>
        <dbReference type="Proteomes" id="UP000244060"/>
    </source>
</evidence>
<evidence type="ECO:0000259" key="2">
    <source>
        <dbReference type="PROSITE" id="PS50880"/>
    </source>
</evidence>
<accession>A0A2T5K712</accession>
<gene>
    <name evidence="3" type="ORF">C8J28_109173</name>
</gene>
<dbReference type="PROSITE" id="PS50880">
    <property type="entry name" value="TOPRIM"/>
    <property type="match status" value="1"/>
</dbReference>
<dbReference type="Pfam" id="PF13155">
    <property type="entry name" value="Toprim_2"/>
    <property type="match status" value="1"/>
</dbReference>
<comment type="caution">
    <text evidence="3">The sequence shown here is derived from an EMBL/GenBank/DDBJ whole genome shotgun (WGS) entry which is preliminary data.</text>
</comment>
<dbReference type="AlphaFoldDB" id="A0A2T5K712"/>
<sequence>MAHVTKDEELDFFKRQPLGYLLMMHFGFAAKNQKPKPTAHGDVDAESFSRDGMKVQTFRASSGHYMWKSHDGSLTNRSGGNSGTIVDIAVKLDGDLGRARQHLRQITGYSANSTTSTPVQYPPITSAPSAPVSSPLDAISTTEEAGPTTEELEAAYAAFGPAWQCHDAAPDYLAGRHLTDIHPIFHCTFRVSQSRRGTIAFPYYRTTESGFEFAGHEAKNIDFKGYSKGGHAGVWSAIFRDPTVMVVAESPIDAMSFAALAVDHEDFSVGYIALRSGSEQVAVELLKGMVEHRGLKQIVVATDNDAAGMTYAAKIMSGLHSLKDRVSVRYRAPLFGQTDWNDSLAEHVRRQKVQATGRREASPAEVDPSAGIEMGSM</sequence>
<proteinExistence type="predicted"/>
<organism evidence="3 4">
    <name type="scientific">Cereibacter azotoformans</name>
    <dbReference type="NCBI Taxonomy" id="43057"/>
    <lineage>
        <taxon>Bacteria</taxon>
        <taxon>Pseudomonadati</taxon>
        <taxon>Pseudomonadota</taxon>
        <taxon>Alphaproteobacteria</taxon>
        <taxon>Rhodobacterales</taxon>
        <taxon>Paracoccaceae</taxon>
        <taxon>Cereibacter</taxon>
    </lineage>
</organism>
<evidence type="ECO:0000313" key="3">
    <source>
        <dbReference type="EMBL" id="PTR18213.1"/>
    </source>
</evidence>
<evidence type="ECO:0000256" key="1">
    <source>
        <dbReference type="SAM" id="MobiDB-lite"/>
    </source>
</evidence>
<feature type="region of interest" description="Disordered" evidence="1">
    <location>
        <begin position="351"/>
        <end position="377"/>
    </location>
</feature>
<dbReference type="Gene3D" id="3.40.1360.10">
    <property type="match status" value="1"/>
</dbReference>